<dbReference type="Proteomes" id="UP000604825">
    <property type="component" value="Unassembled WGS sequence"/>
</dbReference>
<comment type="caution">
    <text evidence="2">The sequence shown here is derived from an EMBL/GenBank/DDBJ whole genome shotgun (WGS) entry which is preliminary data.</text>
</comment>
<dbReference type="PANTHER" id="PTHR36141">
    <property type="entry name" value="OS08G0148500 PROTEIN"/>
    <property type="match status" value="1"/>
</dbReference>
<dbReference type="PANTHER" id="PTHR36141:SF3">
    <property type="entry name" value="SERINE PROTEASE"/>
    <property type="match status" value="1"/>
</dbReference>
<dbReference type="InterPro" id="IPR009003">
    <property type="entry name" value="Peptidase_S1_PA"/>
</dbReference>
<dbReference type="OrthoDB" id="638219at2759"/>
<dbReference type="SUPFAM" id="SSF50494">
    <property type="entry name" value="Trypsin-like serine proteases"/>
    <property type="match status" value="1"/>
</dbReference>
<dbReference type="EMBL" id="CAJGYO010000014">
    <property type="protein sequence ID" value="CAD6269146.1"/>
    <property type="molecule type" value="Genomic_DNA"/>
</dbReference>
<keyword evidence="3" id="KW-1185">Reference proteome</keyword>
<protein>
    <submittedName>
        <fullName evidence="2">Uncharacterized protein</fullName>
    </submittedName>
</protein>
<sequence length="277" mass="29437">MESKPPAPGSTPPSPGPVPAQVPSSAPGEPAHISKAGSTPAMPASGTSATAVPNVASVSDDERLKLACEKISGSIFHVKFESRDKSDLEAYIQQLIAKLPAARKDEWHKKRDEIVGAISETTTGFVVGENQGYLFILTCAHAFQACFNRSNPISATSLRKLFKISVRCGHEELKHNQRGPRVYTEAEVYRVDSRKDMLLLRVQKQGSMSHNLRGQEDIHDDNEHGYNFSAIEVNITSEAGSSGAPVVDTAGIIKKVGTSGSGAGSSSSSLKRSAGAP</sequence>
<evidence type="ECO:0000256" key="1">
    <source>
        <dbReference type="SAM" id="MobiDB-lite"/>
    </source>
</evidence>
<gene>
    <name evidence="2" type="ORF">NCGR_LOCUS52451</name>
</gene>
<proteinExistence type="predicted"/>
<organism evidence="2 3">
    <name type="scientific">Miscanthus lutarioriparius</name>
    <dbReference type="NCBI Taxonomy" id="422564"/>
    <lineage>
        <taxon>Eukaryota</taxon>
        <taxon>Viridiplantae</taxon>
        <taxon>Streptophyta</taxon>
        <taxon>Embryophyta</taxon>
        <taxon>Tracheophyta</taxon>
        <taxon>Spermatophyta</taxon>
        <taxon>Magnoliopsida</taxon>
        <taxon>Liliopsida</taxon>
        <taxon>Poales</taxon>
        <taxon>Poaceae</taxon>
        <taxon>PACMAD clade</taxon>
        <taxon>Panicoideae</taxon>
        <taxon>Andropogonodae</taxon>
        <taxon>Andropogoneae</taxon>
        <taxon>Saccharinae</taxon>
        <taxon>Miscanthus</taxon>
    </lineage>
</organism>
<accession>A0A811RFQ7</accession>
<feature type="compositionally biased region" description="Pro residues" evidence="1">
    <location>
        <begin position="1"/>
        <end position="20"/>
    </location>
</feature>
<reference evidence="2" key="1">
    <citation type="submission" date="2020-10" db="EMBL/GenBank/DDBJ databases">
        <authorList>
            <person name="Han B."/>
            <person name="Lu T."/>
            <person name="Zhao Q."/>
            <person name="Huang X."/>
            <person name="Zhao Y."/>
        </authorList>
    </citation>
    <scope>NUCLEOTIDE SEQUENCE</scope>
</reference>
<feature type="region of interest" description="Disordered" evidence="1">
    <location>
        <begin position="1"/>
        <end position="49"/>
    </location>
</feature>
<evidence type="ECO:0000313" key="2">
    <source>
        <dbReference type="EMBL" id="CAD6269146.1"/>
    </source>
</evidence>
<name>A0A811RFQ7_9POAL</name>
<dbReference type="AlphaFoldDB" id="A0A811RFQ7"/>
<evidence type="ECO:0000313" key="3">
    <source>
        <dbReference type="Proteomes" id="UP000604825"/>
    </source>
</evidence>
<feature type="compositionally biased region" description="Low complexity" evidence="1">
    <location>
        <begin position="264"/>
        <end position="277"/>
    </location>
</feature>
<feature type="region of interest" description="Disordered" evidence="1">
    <location>
        <begin position="256"/>
        <end position="277"/>
    </location>
</feature>